<dbReference type="Gene3D" id="1.10.510.10">
    <property type="entry name" value="Transferase(Phosphotransferase) domain 1"/>
    <property type="match status" value="1"/>
</dbReference>
<dbReference type="PROSITE" id="PS50011">
    <property type="entry name" value="PROTEIN_KINASE_DOM"/>
    <property type="match status" value="1"/>
</dbReference>
<dbReference type="PANTHER" id="PTHR43289">
    <property type="entry name" value="MITOGEN-ACTIVATED PROTEIN KINASE KINASE KINASE 20-RELATED"/>
    <property type="match status" value="1"/>
</dbReference>
<dbReference type="Gene3D" id="3.40.1000.70">
    <property type="entry name" value="PknH-like extracellular domain"/>
    <property type="match status" value="1"/>
</dbReference>
<dbReference type="PANTHER" id="PTHR43289:SF6">
    <property type="entry name" value="SERINE_THREONINE-PROTEIN KINASE NEKL-3"/>
    <property type="match status" value="1"/>
</dbReference>
<sequence length="546" mass="57133">MLPSGSYVAGYRVQRAVGSGGMGTVYAVTDPALPRTDALKVLSSELSADPQFRARFLREADIAAVLDHPNIVSVYDRGESSDGKLWIAMQFVDGTDADEALKAGTMTPMRALHIAGAVADALDYAHGRGMVHRDVKPANFLLSGPIGHDERVLLGDFGIARALDDASHHTATGSVMATMPYASPESIDGAAVDGRADQYSLACSLYRMLTGRLPFESATGVAAMMMAHLTAPPPRISQSAPWLPHGLDEVFATGMAKDPRQRFGSCNELVAAAAATFTGAVAAMSEATSIVQRPPSPPVTEPPKTRRSLRWPALAGVVLLVAGGTTAVVLTTGSDDADNPAPPSAPSTVASSAAPVVPDTALPGFLLSPEAVSKVAGWPLTAKSTGSELLDDSKFTSATKCVGAMYPLQSTQYTDSGYTKIHSQELTSGTSNGEGVRQAVIAFGTEELAAASVQRQSQFWQPCAGSTVTLYETSTSPKQVWTIGTVNVTPAMSTTTSSRAVDPMSCQHALTSVRNIVIDVFTCRRGEGTIDVSSTIARDITAKITD</sequence>
<reference evidence="14 15" key="1">
    <citation type="submission" date="2016-01" db="EMBL/GenBank/DDBJ databases">
        <title>The new phylogeny of the genus Mycobacterium.</title>
        <authorList>
            <person name="Tarcisio F."/>
            <person name="Conor M."/>
            <person name="Antonella G."/>
            <person name="Elisabetta G."/>
            <person name="Giulia F.S."/>
            <person name="Sara T."/>
            <person name="Anna F."/>
            <person name="Clotilde B."/>
            <person name="Roberto B."/>
            <person name="Veronica D.S."/>
            <person name="Fabio R."/>
            <person name="Monica P."/>
            <person name="Olivier J."/>
            <person name="Enrico T."/>
            <person name="Nicola S."/>
        </authorList>
    </citation>
    <scope>NUCLEOTIDE SEQUENCE [LARGE SCALE GENOMIC DNA]</scope>
    <source>
        <strain evidence="14 15">DSM 44179</strain>
    </source>
</reference>
<dbReference type="GO" id="GO:0004674">
    <property type="term" value="F:protein serine/threonine kinase activity"/>
    <property type="evidence" value="ECO:0007669"/>
    <property type="project" value="UniProtKB-KW"/>
</dbReference>
<keyword evidence="5" id="KW-0808">Transferase</keyword>
<proteinExistence type="predicted"/>
<dbReference type="EMBL" id="LQOJ01000027">
    <property type="protein sequence ID" value="ORV05073.1"/>
    <property type="molecule type" value="Genomic_DNA"/>
</dbReference>
<evidence type="ECO:0000256" key="6">
    <source>
        <dbReference type="ARBA" id="ARBA00022692"/>
    </source>
</evidence>
<dbReference type="Pfam" id="PF14032">
    <property type="entry name" value="PknH_C"/>
    <property type="match status" value="1"/>
</dbReference>
<comment type="subcellular location">
    <subcellularLocation>
        <location evidence="1">Cell membrane</location>
        <topology evidence="1">Single-pass membrane protein</topology>
    </subcellularLocation>
</comment>
<dbReference type="Gene3D" id="3.30.200.20">
    <property type="entry name" value="Phosphorylase Kinase, domain 1"/>
    <property type="match status" value="1"/>
</dbReference>
<dbReference type="PROSITE" id="PS00108">
    <property type="entry name" value="PROTEIN_KINASE_ST"/>
    <property type="match status" value="1"/>
</dbReference>
<keyword evidence="9" id="KW-0067">ATP-binding</keyword>
<evidence type="ECO:0000256" key="8">
    <source>
        <dbReference type="ARBA" id="ARBA00022777"/>
    </source>
</evidence>
<dbReference type="SMART" id="SM00220">
    <property type="entry name" value="S_TKc"/>
    <property type="match status" value="1"/>
</dbReference>
<evidence type="ECO:0000256" key="10">
    <source>
        <dbReference type="ARBA" id="ARBA00022989"/>
    </source>
</evidence>
<dbReference type="GO" id="GO:0005886">
    <property type="term" value="C:plasma membrane"/>
    <property type="evidence" value="ECO:0007669"/>
    <property type="project" value="UniProtKB-SubCell"/>
</dbReference>
<dbReference type="CDD" id="cd14014">
    <property type="entry name" value="STKc_PknB_like"/>
    <property type="match status" value="1"/>
</dbReference>
<evidence type="ECO:0000256" key="3">
    <source>
        <dbReference type="ARBA" id="ARBA00022475"/>
    </source>
</evidence>
<dbReference type="InterPro" id="IPR000719">
    <property type="entry name" value="Prot_kinase_dom"/>
</dbReference>
<dbReference type="FunFam" id="3.30.200.20:FF:000035">
    <property type="entry name" value="Serine/threonine protein kinase Stk1"/>
    <property type="match status" value="1"/>
</dbReference>
<organism evidence="14 15">
    <name type="scientific">Mycolicibacterium fallax</name>
    <name type="common">Mycobacterium fallax</name>
    <dbReference type="NCBI Taxonomy" id="1793"/>
    <lineage>
        <taxon>Bacteria</taxon>
        <taxon>Bacillati</taxon>
        <taxon>Actinomycetota</taxon>
        <taxon>Actinomycetes</taxon>
        <taxon>Mycobacteriales</taxon>
        <taxon>Mycobacteriaceae</taxon>
        <taxon>Mycolicibacterium</taxon>
    </lineage>
</organism>
<keyword evidence="7" id="KW-0547">Nucleotide-binding</keyword>
<evidence type="ECO:0000256" key="2">
    <source>
        <dbReference type="ARBA" id="ARBA00012513"/>
    </source>
</evidence>
<dbReference type="EC" id="2.7.11.1" evidence="2"/>
<dbReference type="RefSeq" id="WP_085094609.1">
    <property type="nucleotide sequence ID" value="NZ_AP022603.1"/>
</dbReference>
<name>A0A1X1RG58_MYCFA</name>
<keyword evidence="3" id="KW-1003">Cell membrane</keyword>
<dbReference type="InterPro" id="IPR011009">
    <property type="entry name" value="Kinase-like_dom_sf"/>
</dbReference>
<evidence type="ECO:0000256" key="12">
    <source>
        <dbReference type="ARBA" id="ARBA00047899"/>
    </source>
</evidence>
<dbReference type="InterPro" id="IPR026954">
    <property type="entry name" value="PknH-like_Extracell"/>
</dbReference>
<protein>
    <recommendedName>
        <fullName evidence="2">non-specific serine/threonine protein kinase</fullName>
        <ecNumber evidence="2">2.7.11.1</ecNumber>
    </recommendedName>
</protein>
<dbReference type="InterPro" id="IPR008271">
    <property type="entry name" value="Ser/Thr_kinase_AS"/>
</dbReference>
<gene>
    <name evidence="14" type="ORF">AWC04_07270</name>
</gene>
<keyword evidence="10" id="KW-1133">Transmembrane helix</keyword>
<dbReference type="InterPro" id="IPR038232">
    <property type="entry name" value="PknH-like_Extracell_sf"/>
</dbReference>
<dbReference type="GO" id="GO:0080090">
    <property type="term" value="P:regulation of primary metabolic process"/>
    <property type="evidence" value="ECO:0007669"/>
    <property type="project" value="UniProtKB-ARBA"/>
</dbReference>
<dbReference type="Pfam" id="PF00069">
    <property type="entry name" value="Pkinase"/>
    <property type="match status" value="1"/>
</dbReference>
<evidence type="ECO:0000313" key="14">
    <source>
        <dbReference type="EMBL" id="ORV05073.1"/>
    </source>
</evidence>
<dbReference type="GO" id="GO:0005524">
    <property type="term" value="F:ATP binding"/>
    <property type="evidence" value="ECO:0007669"/>
    <property type="project" value="UniProtKB-KW"/>
</dbReference>
<evidence type="ECO:0000256" key="13">
    <source>
        <dbReference type="ARBA" id="ARBA00048679"/>
    </source>
</evidence>
<evidence type="ECO:0000256" key="11">
    <source>
        <dbReference type="ARBA" id="ARBA00023136"/>
    </source>
</evidence>
<comment type="catalytic activity">
    <reaction evidence="13">
        <text>L-seryl-[protein] + ATP = O-phospho-L-seryl-[protein] + ADP + H(+)</text>
        <dbReference type="Rhea" id="RHEA:17989"/>
        <dbReference type="Rhea" id="RHEA-COMP:9863"/>
        <dbReference type="Rhea" id="RHEA-COMP:11604"/>
        <dbReference type="ChEBI" id="CHEBI:15378"/>
        <dbReference type="ChEBI" id="CHEBI:29999"/>
        <dbReference type="ChEBI" id="CHEBI:30616"/>
        <dbReference type="ChEBI" id="CHEBI:83421"/>
        <dbReference type="ChEBI" id="CHEBI:456216"/>
        <dbReference type="EC" id="2.7.11.1"/>
    </reaction>
</comment>
<accession>A0A1X1RG58</accession>
<keyword evidence="4" id="KW-0723">Serine/threonine-protein kinase</keyword>
<dbReference type="SUPFAM" id="SSF56112">
    <property type="entry name" value="Protein kinase-like (PK-like)"/>
    <property type="match status" value="1"/>
</dbReference>
<evidence type="ECO:0000256" key="4">
    <source>
        <dbReference type="ARBA" id="ARBA00022527"/>
    </source>
</evidence>
<dbReference type="AlphaFoldDB" id="A0A1X1RG58"/>
<evidence type="ECO:0000256" key="1">
    <source>
        <dbReference type="ARBA" id="ARBA00004162"/>
    </source>
</evidence>
<keyword evidence="6" id="KW-0812">Transmembrane</keyword>
<dbReference type="Proteomes" id="UP000193484">
    <property type="component" value="Unassembled WGS sequence"/>
</dbReference>
<comment type="caution">
    <text evidence="14">The sequence shown here is derived from an EMBL/GenBank/DDBJ whole genome shotgun (WGS) entry which is preliminary data.</text>
</comment>
<comment type="catalytic activity">
    <reaction evidence="12">
        <text>L-threonyl-[protein] + ATP = O-phospho-L-threonyl-[protein] + ADP + H(+)</text>
        <dbReference type="Rhea" id="RHEA:46608"/>
        <dbReference type="Rhea" id="RHEA-COMP:11060"/>
        <dbReference type="Rhea" id="RHEA-COMP:11605"/>
        <dbReference type="ChEBI" id="CHEBI:15378"/>
        <dbReference type="ChEBI" id="CHEBI:30013"/>
        <dbReference type="ChEBI" id="CHEBI:30616"/>
        <dbReference type="ChEBI" id="CHEBI:61977"/>
        <dbReference type="ChEBI" id="CHEBI:456216"/>
        <dbReference type="EC" id="2.7.11.1"/>
    </reaction>
</comment>
<keyword evidence="11" id="KW-0472">Membrane</keyword>
<evidence type="ECO:0000256" key="7">
    <source>
        <dbReference type="ARBA" id="ARBA00022741"/>
    </source>
</evidence>
<evidence type="ECO:0000313" key="15">
    <source>
        <dbReference type="Proteomes" id="UP000193484"/>
    </source>
</evidence>
<dbReference type="STRING" id="1793.AWC04_07270"/>
<keyword evidence="15" id="KW-1185">Reference proteome</keyword>
<evidence type="ECO:0000256" key="5">
    <source>
        <dbReference type="ARBA" id="ARBA00022679"/>
    </source>
</evidence>
<dbReference type="OrthoDB" id="5622056at2"/>
<keyword evidence="8" id="KW-0418">Kinase</keyword>
<evidence type="ECO:0000256" key="9">
    <source>
        <dbReference type="ARBA" id="ARBA00022840"/>
    </source>
</evidence>